<sequence>MPKASRNFRNKYKIASAAIITSITMSAPLIANANEIQSDTVIEGTIKNDTNEPTTVIENKTTENKDAENQTIVKESTDTKSELTVKDTEKSAIELETKQKEKLEESTEVKEKTETKEATKTTQKSETTEEVDTNTEDKVKDKLNESDREQLSMAIEEMRISVNLIDDEDLTLGMNLERLDKFAEAAKQRIESIDKNLANSNEKEHIDWITETLKEVESKKLSAARLTQSIENVKTVFEPARKDILKNKQIVLDILGTIANEERLNLNTYTTESAYKMYHDLYANWNKELDESVIQLGYAIEEVREAVNCKENKDLTMKDNFDRMVAFAQAPSDRLEGLYVLEGLENYTQHMDNLKAHLGQVDETAKLASKMRESMDKVIYAFESNLSREEKIVALDALGNLVDANKFNINTWTSYTAMELYHKYYSLIEKQPEVPEVPVNPIDPIKPGGGPSSSDRDSQKSGGSSSSGGESTTDEDKNPTNQDKDTTDEDKNKTNQEKVTTDKDNKSINSVDKSSDKENKQSNIIKKSSDKKSKVLNNSNNPKTGDMSLLGFLGLGISSVAGLVINKKRK</sequence>
<evidence type="ECO:0000256" key="1">
    <source>
        <dbReference type="SAM" id="Coils"/>
    </source>
</evidence>
<evidence type="ECO:0000313" key="6">
    <source>
        <dbReference type="Proteomes" id="UP000243494"/>
    </source>
</evidence>
<reference evidence="5 6" key="1">
    <citation type="journal article" date="2017" name="Genome Announc.">
        <title>Draft Genome Sequence of Romboutsia maritimum sp. nov. Strain CCRI-22766(T), Isolated from Coastal Estuarine Mud.</title>
        <authorList>
            <person name="Maheux A.F."/>
            <person name="Boudreau D.K."/>
            <person name="Berube E."/>
            <person name="Boissinot M."/>
            <person name="Raymond F."/>
            <person name="Brodeur S."/>
            <person name="Corbeil J."/>
            <person name="Brightwell G."/>
            <person name="Broda D."/>
            <person name="Omar R.F."/>
            <person name="Bergeron M.G."/>
        </authorList>
    </citation>
    <scope>NUCLEOTIDE SEQUENCE [LARGE SCALE GENOMIC DNA]</scope>
    <source>
        <strain evidence="5 6">CCRI-22766</strain>
    </source>
</reference>
<keyword evidence="6" id="KW-1185">Reference proteome</keyword>
<evidence type="ECO:0000256" key="4">
    <source>
        <dbReference type="SAM" id="SignalP"/>
    </source>
</evidence>
<feature type="region of interest" description="Disordered" evidence="2">
    <location>
        <begin position="436"/>
        <end position="549"/>
    </location>
</feature>
<feature type="compositionally biased region" description="Low complexity" evidence="2">
    <location>
        <begin position="460"/>
        <end position="471"/>
    </location>
</feature>
<keyword evidence="3" id="KW-0472">Membrane</keyword>
<organism evidence="5 6">
    <name type="scientific">Romboutsia maritimum</name>
    <dbReference type="NCBI Taxonomy" id="2020948"/>
    <lineage>
        <taxon>Bacteria</taxon>
        <taxon>Bacillati</taxon>
        <taxon>Bacillota</taxon>
        <taxon>Clostridia</taxon>
        <taxon>Peptostreptococcales</taxon>
        <taxon>Peptostreptococcaceae</taxon>
        <taxon>Romboutsia</taxon>
    </lineage>
</organism>
<keyword evidence="3" id="KW-0812">Transmembrane</keyword>
<dbReference type="OrthoDB" id="2106567at2"/>
<feature type="coiled-coil region" evidence="1">
    <location>
        <begin position="176"/>
        <end position="203"/>
    </location>
</feature>
<feature type="region of interest" description="Disordered" evidence="2">
    <location>
        <begin position="97"/>
        <end position="139"/>
    </location>
</feature>
<dbReference type="EMBL" id="NOJZ02000014">
    <property type="protein sequence ID" value="RDY23311.1"/>
    <property type="molecule type" value="Genomic_DNA"/>
</dbReference>
<keyword evidence="1" id="KW-0175">Coiled coil</keyword>
<keyword evidence="3" id="KW-1133">Transmembrane helix</keyword>
<feature type="transmembrane region" description="Helical" evidence="3">
    <location>
        <begin position="547"/>
        <end position="565"/>
    </location>
</feature>
<keyword evidence="4" id="KW-0732">Signal</keyword>
<gene>
    <name evidence="5" type="ORF">CHF27_008675</name>
</gene>
<feature type="signal peptide" evidence="4">
    <location>
        <begin position="1"/>
        <end position="33"/>
    </location>
</feature>
<evidence type="ECO:0000256" key="2">
    <source>
        <dbReference type="SAM" id="MobiDB-lite"/>
    </source>
</evidence>
<feature type="chain" id="PRO_5016977717" description="LPXTG cell wall anchor domain-containing protein" evidence="4">
    <location>
        <begin position="34"/>
        <end position="570"/>
    </location>
</feature>
<dbReference type="AlphaFoldDB" id="A0A371IS58"/>
<dbReference type="Proteomes" id="UP000243494">
    <property type="component" value="Unassembled WGS sequence"/>
</dbReference>
<dbReference type="RefSeq" id="WP_095406900.1">
    <property type="nucleotide sequence ID" value="NZ_NOJZ02000014.1"/>
</dbReference>
<feature type="compositionally biased region" description="Low complexity" evidence="2">
    <location>
        <begin position="535"/>
        <end position="549"/>
    </location>
</feature>
<protein>
    <recommendedName>
        <fullName evidence="7">LPXTG cell wall anchor domain-containing protein</fullName>
    </recommendedName>
</protein>
<evidence type="ECO:0008006" key="7">
    <source>
        <dbReference type="Google" id="ProtNLM"/>
    </source>
</evidence>
<proteinExistence type="predicted"/>
<name>A0A371IS58_9FIRM</name>
<comment type="caution">
    <text evidence="5">The sequence shown here is derived from an EMBL/GenBank/DDBJ whole genome shotgun (WGS) entry which is preliminary data.</text>
</comment>
<feature type="compositionally biased region" description="Basic and acidic residues" evidence="2">
    <location>
        <begin position="97"/>
        <end position="119"/>
    </location>
</feature>
<accession>A0A371IS58</accession>
<evidence type="ECO:0000256" key="3">
    <source>
        <dbReference type="SAM" id="Phobius"/>
    </source>
</evidence>
<evidence type="ECO:0000313" key="5">
    <source>
        <dbReference type="EMBL" id="RDY23311.1"/>
    </source>
</evidence>
<feature type="compositionally biased region" description="Basic and acidic residues" evidence="2">
    <location>
        <begin position="474"/>
        <end position="506"/>
    </location>
</feature>